<evidence type="ECO:0000313" key="3">
    <source>
        <dbReference type="Proteomes" id="UP000505377"/>
    </source>
</evidence>
<protein>
    <recommendedName>
        <fullName evidence="4">Glycosyl hydrolase-like family 15 (GHL15) protein</fullName>
    </recommendedName>
</protein>
<dbReference type="AlphaFoldDB" id="A0A6M6JKR0"/>
<organism evidence="2 3">
    <name type="scientific">Pseudonocardia broussonetiae</name>
    <dbReference type="NCBI Taxonomy" id="2736640"/>
    <lineage>
        <taxon>Bacteria</taxon>
        <taxon>Bacillati</taxon>
        <taxon>Actinomycetota</taxon>
        <taxon>Actinomycetes</taxon>
        <taxon>Pseudonocardiales</taxon>
        <taxon>Pseudonocardiaceae</taxon>
        <taxon>Pseudonocardia</taxon>
    </lineage>
</organism>
<proteinExistence type="predicted"/>
<dbReference type="InterPro" id="IPR013785">
    <property type="entry name" value="Aldolase_TIM"/>
</dbReference>
<feature type="signal peptide" evidence="1">
    <location>
        <begin position="1"/>
        <end position="19"/>
    </location>
</feature>
<dbReference type="EMBL" id="CP053564">
    <property type="protein sequence ID" value="QJY47019.1"/>
    <property type="molecule type" value="Genomic_DNA"/>
</dbReference>
<reference evidence="2 3" key="1">
    <citation type="submission" date="2020-05" db="EMBL/GenBank/DDBJ databases">
        <authorList>
            <person name="Mo P."/>
        </authorList>
    </citation>
    <scope>NUCLEOTIDE SEQUENCE [LARGE SCALE GENOMIC DNA]</scope>
    <source>
        <strain evidence="2 3">Gen01</strain>
    </source>
</reference>
<sequence>MRRAGLVIALVLVLAGACAAGAAAPRGPAGDRCALWYGIGDTPTDAELDDAAGRYGVVVLNAWETAALRRIKDRAPDTTVLVYKDLSSTRDYAGALRGPGEDAERLPTGVGFARAEREEPGWFARDSAGARIEWGPYPQHWQMAVWDPSYQRAWAQDVTAEAVEQGWDGVFADNDFASLRFYSDAVLEGTADAAATDRLVRDGLDGLVTTAGEHLAAEGKVFVPNVSEARLFPGRWTTHSRFGGAMDENFALRGDDGLLTWQGAGWTELLATAADPDRLTLLVTAGGEAQARTGDAAAALLAAPGTCWSASTEPGYLVPEWTRTQELTLGATRGPAREAGGGVWVREFARGWAAVNPTTGAVDVDPPAGLATADGAAVRGTLRLEAGDGVLLVRPPV</sequence>
<dbReference type="Proteomes" id="UP000505377">
    <property type="component" value="Chromosome"/>
</dbReference>
<gene>
    <name evidence="2" type="ORF">HOP40_15330</name>
</gene>
<evidence type="ECO:0000256" key="1">
    <source>
        <dbReference type="SAM" id="SignalP"/>
    </source>
</evidence>
<accession>A0A6M6JKR0</accession>
<dbReference type="Gene3D" id="3.20.20.70">
    <property type="entry name" value="Aldolase class I"/>
    <property type="match status" value="1"/>
</dbReference>
<evidence type="ECO:0008006" key="4">
    <source>
        <dbReference type="Google" id="ProtNLM"/>
    </source>
</evidence>
<keyword evidence="3" id="KW-1185">Reference proteome</keyword>
<name>A0A6M6JKR0_9PSEU</name>
<evidence type="ECO:0000313" key="2">
    <source>
        <dbReference type="EMBL" id="QJY47019.1"/>
    </source>
</evidence>
<feature type="chain" id="PRO_5026783178" description="Glycosyl hydrolase-like family 15 (GHL15) protein" evidence="1">
    <location>
        <begin position="20"/>
        <end position="397"/>
    </location>
</feature>
<dbReference type="KEGG" id="pbro:HOP40_15330"/>
<dbReference type="Pfam" id="PF14885">
    <property type="entry name" value="GHL15"/>
    <property type="match status" value="1"/>
</dbReference>
<keyword evidence="1" id="KW-0732">Signal</keyword>
<dbReference type="RefSeq" id="WP_172159130.1">
    <property type="nucleotide sequence ID" value="NZ_CP053564.1"/>
</dbReference>
<dbReference type="InterPro" id="IPR029455">
    <property type="entry name" value="GHL15"/>
</dbReference>
<dbReference type="PROSITE" id="PS51257">
    <property type="entry name" value="PROKAR_LIPOPROTEIN"/>
    <property type="match status" value="1"/>
</dbReference>